<dbReference type="Pfam" id="PF09983">
    <property type="entry name" value="JetD_C"/>
    <property type="match status" value="1"/>
</dbReference>
<gene>
    <name evidence="2" type="ORF">E4186_11615</name>
</gene>
<dbReference type="AlphaFoldDB" id="A0AAE7AHQ9"/>
<protein>
    <recommendedName>
        <fullName evidence="1">Wadjet protein JetD C-terminal domain-containing protein</fullName>
    </recommendedName>
</protein>
<evidence type="ECO:0000313" key="3">
    <source>
        <dbReference type="Proteomes" id="UP000502006"/>
    </source>
</evidence>
<organism evidence="2 3">
    <name type="scientific">Aeromonas media</name>
    <dbReference type="NCBI Taxonomy" id="651"/>
    <lineage>
        <taxon>Bacteria</taxon>
        <taxon>Pseudomonadati</taxon>
        <taxon>Pseudomonadota</taxon>
        <taxon>Gammaproteobacteria</taxon>
        <taxon>Aeromonadales</taxon>
        <taxon>Aeromonadaceae</taxon>
        <taxon>Aeromonas</taxon>
    </lineage>
</organism>
<accession>A0AAE7AHQ9</accession>
<name>A0AAE7AHQ9_AERME</name>
<dbReference type="Proteomes" id="UP000502006">
    <property type="component" value="Chromosome"/>
</dbReference>
<dbReference type="EMBL" id="CP038444">
    <property type="protein sequence ID" value="QJT30760.1"/>
    <property type="molecule type" value="Genomic_DNA"/>
</dbReference>
<proteinExistence type="predicted"/>
<dbReference type="RefSeq" id="WP_171268976.1">
    <property type="nucleotide sequence ID" value="NZ_CP038444.1"/>
</dbReference>
<evidence type="ECO:0000259" key="1">
    <source>
        <dbReference type="Pfam" id="PF09983"/>
    </source>
</evidence>
<dbReference type="InterPro" id="IPR024534">
    <property type="entry name" value="JetD_C"/>
</dbReference>
<reference evidence="2 3" key="1">
    <citation type="submission" date="2019-03" db="EMBL/GenBank/DDBJ databases">
        <title>Novel transposon Tn6433 accelerates the dissemination of tet(E) in Aeromonas from aerobic biofilm under oxytetracycline stress.</title>
        <authorList>
            <person name="Shi Y."/>
            <person name="Tian Z."/>
            <person name="Zhang Y."/>
            <person name="Zhang H."/>
            <person name="Yang M."/>
        </authorList>
    </citation>
    <scope>NUCLEOTIDE SEQUENCE [LARGE SCALE GENOMIC DNA]</scope>
    <source>
        <strain evidence="2 3">T5-8</strain>
    </source>
</reference>
<feature type="domain" description="Wadjet protein JetD C-terminal" evidence="1">
    <location>
        <begin position="160"/>
        <end position="255"/>
    </location>
</feature>
<evidence type="ECO:0000313" key="2">
    <source>
        <dbReference type="EMBL" id="QJT30760.1"/>
    </source>
</evidence>
<sequence length="327" mass="35634">MGLFERAEIRALSEKLLALAAGQGILLNSVAGRELDDMLWRVGGVQPVGRSARRQLTERGRAFLTTQLAQAAEEQPWSGEVALAALGCQLPASINGATLSGLWLRDCKAVLSPPQLARVAELGSQVLTDEAIRLRTLTSLSLIDKEGRLHDMAPVINLLGELALPERALAGLAGVEWPGRQLVTVENKGAFVDYPLQPGELLLYVPGRNTALAKKLLPLLPERLPWAHFGDLDQRGLEIAAELAQATGRPLALWLPGNLADYLPHYARPLSLPSAGSQSKIPWQSNAWERVSGSALTEALNYLALNKCWLEQEVLVTARHWQSWPLE</sequence>